<dbReference type="SUPFAM" id="SSF55846">
    <property type="entry name" value="N-acetylmuramoyl-L-alanine amidase-like"/>
    <property type="match status" value="1"/>
</dbReference>
<dbReference type="PANTHER" id="PTHR11022:SF41">
    <property type="entry name" value="PEPTIDOGLYCAN-RECOGNITION PROTEIN LC-RELATED"/>
    <property type="match status" value="1"/>
</dbReference>
<gene>
    <name evidence="5" type="ORF">D3P06_05060</name>
</gene>
<feature type="transmembrane region" description="Helical" evidence="2">
    <location>
        <begin position="168"/>
        <end position="187"/>
    </location>
</feature>
<dbReference type="OrthoDB" id="8754850at2"/>
<proteinExistence type="inferred from homology"/>
<evidence type="ECO:0000313" key="6">
    <source>
        <dbReference type="Proteomes" id="UP000285530"/>
    </source>
</evidence>
<dbReference type="InterPro" id="IPR015510">
    <property type="entry name" value="PGRP"/>
</dbReference>
<dbReference type="InterPro" id="IPR006619">
    <property type="entry name" value="PGRP_domain_met/bac"/>
</dbReference>
<feature type="domain" description="N-acetylmuramoyl-L-alanine amidase" evidence="3">
    <location>
        <begin position="1"/>
        <end position="130"/>
    </location>
</feature>
<dbReference type="EMBL" id="QZEV01000014">
    <property type="protein sequence ID" value="RJL06031.1"/>
    <property type="molecule type" value="Genomic_DNA"/>
</dbReference>
<comment type="caution">
    <text evidence="5">The sequence shown here is derived from an EMBL/GenBank/DDBJ whole genome shotgun (WGS) entry which is preliminary data.</text>
</comment>
<dbReference type="PANTHER" id="PTHR11022">
    <property type="entry name" value="PEPTIDOGLYCAN RECOGNITION PROTEIN"/>
    <property type="match status" value="1"/>
</dbReference>
<evidence type="ECO:0000256" key="1">
    <source>
        <dbReference type="ARBA" id="ARBA00007553"/>
    </source>
</evidence>
<accession>A0A418ZZK4</accession>
<sequence length="188" mass="19821">MSNTPIRRIVLHYSATYPDQDLGVADIRRMHLQRGFNDVGYHYVIKRDGTVQKGRPDNVVGAHVSGHNTGSIGICCIGGIERATGPNVGVDNRTEAQKAATINLVKDLLAKHPGAEVVGHRDLGPTQCPGFDVRSWWAAANARPPLVDAAPPVTGKPSAPAITGQAKGGIYIIIAGAVAALAYFIGVK</sequence>
<evidence type="ECO:0000259" key="3">
    <source>
        <dbReference type="SMART" id="SM00644"/>
    </source>
</evidence>
<keyword evidence="2" id="KW-1133">Transmembrane helix</keyword>
<dbReference type="SMART" id="SM00701">
    <property type="entry name" value="PGRP"/>
    <property type="match status" value="1"/>
</dbReference>
<name>A0A418ZZK4_9RHOB</name>
<dbReference type="GO" id="GO:0009253">
    <property type="term" value="P:peptidoglycan catabolic process"/>
    <property type="evidence" value="ECO:0007669"/>
    <property type="project" value="InterPro"/>
</dbReference>
<dbReference type="EC" id="3.5.1.28" evidence="5"/>
<keyword evidence="6" id="KW-1185">Reference proteome</keyword>
<dbReference type="Pfam" id="PF01510">
    <property type="entry name" value="Amidase_2"/>
    <property type="match status" value="1"/>
</dbReference>
<protein>
    <submittedName>
        <fullName evidence="5">Lysozyme</fullName>
        <ecNumber evidence="5">3.5.1.28</ecNumber>
    </submittedName>
</protein>
<dbReference type="InterPro" id="IPR002502">
    <property type="entry name" value="Amidase_domain"/>
</dbReference>
<reference evidence="5 6" key="1">
    <citation type="submission" date="2018-09" db="EMBL/GenBank/DDBJ databases">
        <title>Paracoccus onubensis nov. sp. a moderate halophilic bacterium isolated from Gruta de las Maravillas (Aracena, Spain).</title>
        <authorList>
            <person name="Jurado V."/>
            <person name="Gutierrez-Patricio S."/>
            <person name="Gonzalez-Pimentel J.L."/>
            <person name="Laiz L."/>
            <person name="Saiz-Jimenez C."/>
        </authorList>
    </citation>
    <scope>NUCLEOTIDE SEQUENCE [LARGE SCALE GENOMIC DNA]</scope>
    <source>
        <strain evidence="5 6">DSM 19484</strain>
    </source>
</reference>
<dbReference type="Proteomes" id="UP000285530">
    <property type="component" value="Unassembled WGS sequence"/>
</dbReference>
<dbReference type="AlphaFoldDB" id="A0A418ZZK4"/>
<dbReference type="GO" id="GO:0008745">
    <property type="term" value="F:N-acetylmuramoyl-L-alanine amidase activity"/>
    <property type="evidence" value="ECO:0007669"/>
    <property type="project" value="UniProtKB-EC"/>
</dbReference>
<dbReference type="Gene3D" id="3.40.80.10">
    <property type="entry name" value="Peptidoglycan recognition protein-like"/>
    <property type="match status" value="1"/>
</dbReference>
<keyword evidence="2" id="KW-0472">Membrane</keyword>
<organism evidence="5 6">
    <name type="scientific">Paracoccus aestuarii</name>
    <dbReference type="NCBI Taxonomy" id="453842"/>
    <lineage>
        <taxon>Bacteria</taxon>
        <taxon>Pseudomonadati</taxon>
        <taxon>Pseudomonadota</taxon>
        <taxon>Alphaproteobacteria</taxon>
        <taxon>Rhodobacterales</taxon>
        <taxon>Paracoccaceae</taxon>
        <taxon>Paracoccus</taxon>
    </lineage>
</organism>
<dbReference type="GO" id="GO:0008270">
    <property type="term" value="F:zinc ion binding"/>
    <property type="evidence" value="ECO:0007669"/>
    <property type="project" value="InterPro"/>
</dbReference>
<dbReference type="InterPro" id="IPR036505">
    <property type="entry name" value="Amidase/PGRP_sf"/>
</dbReference>
<keyword evidence="5" id="KW-0378">Hydrolase</keyword>
<evidence type="ECO:0000259" key="4">
    <source>
        <dbReference type="SMART" id="SM00701"/>
    </source>
</evidence>
<dbReference type="RefSeq" id="WP_119885519.1">
    <property type="nucleotide sequence ID" value="NZ_CP067169.1"/>
</dbReference>
<evidence type="ECO:0000313" key="5">
    <source>
        <dbReference type="EMBL" id="RJL06031.1"/>
    </source>
</evidence>
<comment type="similarity">
    <text evidence="1">Belongs to the N-acetylmuramoyl-L-alanine amidase 2 family.</text>
</comment>
<keyword evidence="2" id="KW-0812">Transmembrane</keyword>
<evidence type="ECO:0000256" key="2">
    <source>
        <dbReference type="SAM" id="Phobius"/>
    </source>
</evidence>
<feature type="domain" description="Peptidoglycan recognition protein family" evidence="4">
    <location>
        <begin position="2"/>
        <end position="124"/>
    </location>
</feature>
<dbReference type="CDD" id="cd06583">
    <property type="entry name" value="PGRP"/>
    <property type="match status" value="1"/>
</dbReference>
<dbReference type="SMART" id="SM00644">
    <property type="entry name" value="Ami_2"/>
    <property type="match status" value="1"/>
</dbReference>